<dbReference type="Proteomes" id="UP000712713">
    <property type="component" value="Unassembled WGS sequence"/>
</dbReference>
<dbReference type="GO" id="GO:0006424">
    <property type="term" value="P:glutamyl-tRNA aminoacylation"/>
    <property type="evidence" value="ECO:0007669"/>
    <property type="project" value="InterPro"/>
</dbReference>
<name>A0A921JQ73_9ACTN</name>
<proteinExistence type="inferred from homology"/>
<dbReference type="SUPFAM" id="SSF52374">
    <property type="entry name" value="Nucleotidylyl transferase"/>
    <property type="match status" value="1"/>
</dbReference>
<keyword evidence="8" id="KW-0648">Protein biosynthesis</keyword>
<evidence type="ECO:0000256" key="5">
    <source>
        <dbReference type="ARBA" id="ARBA00022840"/>
    </source>
</evidence>
<dbReference type="GO" id="GO:0005829">
    <property type="term" value="C:cytosol"/>
    <property type="evidence" value="ECO:0007669"/>
    <property type="project" value="TreeGrafter"/>
</dbReference>
<keyword evidence="5 7" id="KW-0067">ATP-binding</keyword>
<feature type="binding site" evidence="7">
    <location>
        <position position="236"/>
    </location>
    <ligand>
        <name>ATP</name>
        <dbReference type="ChEBI" id="CHEBI:30616"/>
    </ligand>
</feature>
<feature type="binding site" evidence="7">
    <location>
        <position position="177"/>
    </location>
    <ligand>
        <name>L-glutamate</name>
        <dbReference type="ChEBI" id="CHEBI:29985"/>
    </ligand>
</feature>
<feature type="binding site" evidence="7">
    <location>
        <position position="96"/>
    </location>
    <ligand>
        <name>Zn(2+)</name>
        <dbReference type="ChEBI" id="CHEBI:29105"/>
    </ligand>
</feature>
<dbReference type="InterPro" id="IPR001412">
    <property type="entry name" value="aa-tRNA-synth_I_CS"/>
</dbReference>
<evidence type="ECO:0000256" key="2">
    <source>
        <dbReference type="ARBA" id="ARBA00022723"/>
    </source>
</evidence>
<feature type="short sequence motif" description="'HIGH' region" evidence="7">
    <location>
        <begin position="9"/>
        <end position="19"/>
    </location>
</feature>
<keyword evidence="2 7" id="KW-0479">Metal-binding</keyword>
<reference evidence="10" key="2">
    <citation type="submission" date="2021-09" db="EMBL/GenBank/DDBJ databases">
        <authorList>
            <person name="Gilroy R."/>
        </authorList>
    </citation>
    <scope>NUCLEOTIDE SEQUENCE</scope>
    <source>
        <strain evidence="10">ChiGjej3B3-7470</strain>
    </source>
</reference>
<sequence length="289" mass="31082">MPHTDRYAPSPTADLHLGNLRTAVAGWLLARQAGGEWLMRIEDLDRDRVRAAAGTEQRQLDDLRALGLDWDGPVVRQSERLSLCADAVESLPTYECYCTRREIAEAASAPHDGHRAYPGTCRSLTEAERERKRAERPAAIRVDSAGATFTVDDAHAGVVAGLVDDFVLVRGDGQFAYNLAVVVDDIAMGVTHITRGADLLSSAPRQAWLTAQLGATPATYAHIGLVVNRDGQRLAKRDGAVTLRDLGDPAAVLAWITDSLGLGPCSSLDEALAAMPGDGRFFDGVTWRG</sequence>
<dbReference type="EMBL" id="DYZF01000084">
    <property type="protein sequence ID" value="HJE51035.1"/>
    <property type="molecule type" value="Genomic_DNA"/>
</dbReference>
<evidence type="ECO:0000256" key="4">
    <source>
        <dbReference type="ARBA" id="ARBA00022833"/>
    </source>
</evidence>
<comment type="cofactor">
    <cofactor evidence="7">
        <name>Zn(2+)</name>
        <dbReference type="ChEBI" id="CHEBI:29105"/>
    </cofactor>
    <text evidence="7">Binds 1 zinc ion per subunit.</text>
</comment>
<organism evidence="10 11">
    <name type="scientific">Tessaracoccus flavescens</name>
    <dbReference type="NCBI Taxonomy" id="399497"/>
    <lineage>
        <taxon>Bacteria</taxon>
        <taxon>Bacillati</taxon>
        <taxon>Actinomycetota</taxon>
        <taxon>Actinomycetes</taxon>
        <taxon>Propionibacteriales</taxon>
        <taxon>Propionibacteriaceae</taxon>
        <taxon>Tessaracoccus</taxon>
    </lineage>
</organism>
<reference evidence="10" key="1">
    <citation type="journal article" date="2021" name="PeerJ">
        <title>Extensive microbial diversity within the chicken gut microbiome revealed by metagenomics and culture.</title>
        <authorList>
            <person name="Gilroy R."/>
            <person name="Ravi A."/>
            <person name="Getino M."/>
            <person name="Pursley I."/>
            <person name="Horton D.L."/>
            <person name="Alikhan N.F."/>
            <person name="Baker D."/>
            <person name="Gharbi K."/>
            <person name="Hall N."/>
            <person name="Watson M."/>
            <person name="Adriaenssens E.M."/>
            <person name="Foster-Nyarko E."/>
            <person name="Jarju S."/>
            <person name="Secka A."/>
            <person name="Antonio M."/>
            <person name="Oren A."/>
            <person name="Chaudhuri R.R."/>
            <person name="La Ragione R."/>
            <person name="Hildebrand F."/>
            <person name="Pallen M.J."/>
        </authorList>
    </citation>
    <scope>NUCLEOTIDE SEQUENCE</scope>
    <source>
        <strain evidence="10">ChiGjej3B3-7470</strain>
    </source>
</reference>
<dbReference type="GO" id="GO:0006400">
    <property type="term" value="P:tRNA modification"/>
    <property type="evidence" value="ECO:0007669"/>
    <property type="project" value="InterPro"/>
</dbReference>
<dbReference type="PANTHER" id="PTHR43311">
    <property type="entry name" value="GLUTAMATE--TRNA LIGASE"/>
    <property type="match status" value="1"/>
</dbReference>
<keyword evidence="4 7" id="KW-0862">Zinc</keyword>
<dbReference type="Pfam" id="PF00749">
    <property type="entry name" value="tRNA-synt_1c"/>
    <property type="match status" value="1"/>
</dbReference>
<comment type="function">
    <text evidence="7">Catalyzes the tRNA-independent activation of glutamate in presence of ATP and the subsequent transfer of glutamate onto a tRNA(Asp). Glutamate is transferred on the 2-amino-5-(4,5-dihydroxy-2-cyclopenten-1-yl) moiety of the queuosine in the wobble position of the QUC anticodon.</text>
</comment>
<dbReference type="GO" id="GO:0005524">
    <property type="term" value="F:ATP binding"/>
    <property type="evidence" value="ECO:0007669"/>
    <property type="project" value="UniProtKB-KW"/>
</dbReference>
<comment type="caution">
    <text evidence="10">The sequence shown here is derived from an EMBL/GenBank/DDBJ whole genome shotgun (WGS) entry which is preliminary data.</text>
</comment>
<dbReference type="InterPro" id="IPR049940">
    <property type="entry name" value="GluQ/Sye"/>
</dbReference>
<gene>
    <name evidence="10" type="primary">gluQRS</name>
    <name evidence="7" type="synonym">gluQ</name>
    <name evidence="10" type="ORF">K8V15_03510</name>
</gene>
<feature type="short sequence motif" description="'KMSKS' region" evidence="7">
    <location>
        <begin position="233"/>
        <end position="237"/>
    </location>
</feature>
<evidence type="ECO:0000313" key="10">
    <source>
        <dbReference type="EMBL" id="HJE51035.1"/>
    </source>
</evidence>
<dbReference type="PANTHER" id="PTHR43311:SF1">
    <property type="entry name" value="GLUTAMYL-Q TRNA(ASP) SYNTHETASE"/>
    <property type="match status" value="1"/>
</dbReference>
<evidence type="ECO:0000256" key="6">
    <source>
        <dbReference type="ARBA" id="ARBA00023146"/>
    </source>
</evidence>
<comment type="similarity">
    <text evidence="7">Belongs to the class-I aminoacyl-tRNA synthetase family. GluQ subfamily.</text>
</comment>
<dbReference type="AlphaFoldDB" id="A0A921JQ73"/>
<dbReference type="Gene3D" id="3.40.50.620">
    <property type="entry name" value="HUPs"/>
    <property type="match status" value="1"/>
</dbReference>
<evidence type="ECO:0000256" key="1">
    <source>
        <dbReference type="ARBA" id="ARBA00022598"/>
    </source>
</evidence>
<dbReference type="PROSITE" id="PS00178">
    <property type="entry name" value="AA_TRNA_LIGASE_I"/>
    <property type="match status" value="1"/>
</dbReference>
<keyword evidence="6 7" id="KW-0030">Aminoacyl-tRNA synthetase</keyword>
<dbReference type="NCBIfam" id="NF004315">
    <property type="entry name" value="PRK05710.1-4"/>
    <property type="match status" value="1"/>
</dbReference>
<keyword evidence="1 7" id="KW-0436">Ligase</keyword>
<dbReference type="GO" id="GO:0004818">
    <property type="term" value="F:glutamate-tRNA ligase activity"/>
    <property type="evidence" value="ECO:0007669"/>
    <property type="project" value="TreeGrafter"/>
</dbReference>
<evidence type="ECO:0000256" key="8">
    <source>
        <dbReference type="RuleBase" id="RU363037"/>
    </source>
</evidence>
<dbReference type="InterPro" id="IPR000924">
    <property type="entry name" value="Glu/Gln-tRNA-synth"/>
</dbReference>
<dbReference type="InterPro" id="IPR022380">
    <property type="entry name" value="Glu-Q_tRNA(Asp)_Synthase"/>
</dbReference>
<evidence type="ECO:0000256" key="3">
    <source>
        <dbReference type="ARBA" id="ARBA00022741"/>
    </source>
</evidence>
<dbReference type="PRINTS" id="PR00987">
    <property type="entry name" value="TRNASYNTHGLU"/>
</dbReference>
<protein>
    <recommendedName>
        <fullName evidence="7">Glutamyl-Q tRNA(Asp) synthetase</fullName>
        <shortName evidence="7">Glu-Q-RSs</shortName>
        <ecNumber evidence="7">6.1.1.-</ecNumber>
    </recommendedName>
</protein>
<feature type="binding site" evidence="7">
    <location>
        <position position="42"/>
    </location>
    <ligand>
        <name>L-glutamate</name>
        <dbReference type="ChEBI" id="CHEBI:29985"/>
    </ligand>
</feature>
<dbReference type="EC" id="6.1.1.-" evidence="7"/>
<dbReference type="InterPro" id="IPR014729">
    <property type="entry name" value="Rossmann-like_a/b/a_fold"/>
</dbReference>
<dbReference type="GO" id="GO:0008270">
    <property type="term" value="F:zinc ion binding"/>
    <property type="evidence" value="ECO:0007669"/>
    <property type="project" value="UniProtKB-UniRule"/>
</dbReference>
<accession>A0A921JQ73</accession>
<feature type="binding site" evidence="7">
    <location>
        <position position="121"/>
    </location>
    <ligand>
        <name>Zn(2+)</name>
        <dbReference type="ChEBI" id="CHEBI:29105"/>
    </ligand>
</feature>
<feature type="binding site" evidence="7">
    <location>
        <position position="195"/>
    </location>
    <ligand>
        <name>L-glutamate</name>
        <dbReference type="ChEBI" id="CHEBI:29985"/>
    </ligand>
</feature>
<evidence type="ECO:0000256" key="7">
    <source>
        <dbReference type="HAMAP-Rule" id="MF_01428"/>
    </source>
</evidence>
<feature type="binding site" evidence="7">
    <location>
        <position position="117"/>
    </location>
    <ligand>
        <name>Zn(2+)</name>
        <dbReference type="ChEBI" id="CHEBI:29105"/>
    </ligand>
</feature>
<dbReference type="InterPro" id="IPR020058">
    <property type="entry name" value="Glu/Gln-tRNA-synth_Ib_cat-dom"/>
</dbReference>
<dbReference type="HAMAP" id="MF_01428">
    <property type="entry name" value="Glu_Q_tRNA_synth"/>
    <property type="match status" value="1"/>
</dbReference>
<feature type="binding site" evidence="7">
    <location>
        <begin position="6"/>
        <end position="10"/>
    </location>
    <ligand>
        <name>L-glutamate</name>
        <dbReference type="ChEBI" id="CHEBI:29985"/>
    </ligand>
</feature>
<keyword evidence="3 7" id="KW-0547">Nucleotide-binding</keyword>
<feature type="domain" description="Glutamyl/glutaminyl-tRNA synthetase class Ib catalytic" evidence="9">
    <location>
        <begin position="6"/>
        <end position="251"/>
    </location>
</feature>
<evidence type="ECO:0000313" key="11">
    <source>
        <dbReference type="Proteomes" id="UP000712713"/>
    </source>
</evidence>
<evidence type="ECO:0000259" key="9">
    <source>
        <dbReference type="Pfam" id="PF00749"/>
    </source>
</evidence>
<feature type="binding site" evidence="7">
    <location>
        <position position="98"/>
    </location>
    <ligand>
        <name>Zn(2+)</name>
        <dbReference type="ChEBI" id="CHEBI:29105"/>
    </ligand>
</feature>